<comment type="caution">
    <text evidence="8">The sequence shown here is derived from an EMBL/GenBank/DDBJ whole genome shotgun (WGS) entry which is preliminary data.</text>
</comment>
<dbReference type="NCBIfam" id="TIGR04337">
    <property type="entry name" value="AmmeMemoSam_rS"/>
    <property type="match status" value="1"/>
</dbReference>
<proteinExistence type="predicted"/>
<keyword evidence="2" id="KW-0004">4Fe-4S</keyword>
<dbReference type="SFLD" id="SFLDG01101">
    <property type="entry name" value="Uncharacterised_Radical_SAM_Su"/>
    <property type="match status" value="1"/>
</dbReference>
<dbReference type="CDD" id="cd01335">
    <property type="entry name" value="Radical_SAM"/>
    <property type="match status" value="1"/>
</dbReference>
<dbReference type="SFLD" id="SFLDS00029">
    <property type="entry name" value="Radical_SAM"/>
    <property type="match status" value="1"/>
</dbReference>
<dbReference type="PIRSF" id="PIRSF004869">
    <property type="entry name" value="PflX_prd"/>
    <property type="match status" value="1"/>
</dbReference>
<protein>
    <submittedName>
        <fullName evidence="8">AmmeMemoRadiSam system radical SAM enzyme</fullName>
    </submittedName>
</protein>
<dbReference type="Gene3D" id="3.20.20.70">
    <property type="entry name" value="Aldolase class I"/>
    <property type="match status" value="1"/>
</dbReference>
<evidence type="ECO:0000256" key="6">
    <source>
        <dbReference type="ARBA" id="ARBA00023014"/>
    </source>
</evidence>
<keyword evidence="4" id="KW-0479">Metal-binding</keyword>
<accession>A0ABU3P0T7</accession>
<dbReference type="InterPro" id="IPR007197">
    <property type="entry name" value="rSAM"/>
</dbReference>
<dbReference type="Proteomes" id="UP001254848">
    <property type="component" value="Unassembled WGS sequence"/>
</dbReference>
<dbReference type="RefSeq" id="WP_413781122.1">
    <property type="nucleotide sequence ID" value="NZ_JAUOZS010000001.1"/>
</dbReference>
<evidence type="ECO:0000256" key="1">
    <source>
        <dbReference type="ARBA" id="ARBA00001966"/>
    </source>
</evidence>
<gene>
    <name evidence="8" type="primary">amrS</name>
    <name evidence="8" type="ORF">Q4T40_15455</name>
</gene>
<dbReference type="InterPro" id="IPR058240">
    <property type="entry name" value="rSAM_sf"/>
</dbReference>
<dbReference type="InterPro" id="IPR027596">
    <property type="entry name" value="AmmeMemoSam_rS"/>
</dbReference>
<evidence type="ECO:0000256" key="2">
    <source>
        <dbReference type="ARBA" id="ARBA00022485"/>
    </source>
</evidence>
<evidence type="ECO:0000259" key="7">
    <source>
        <dbReference type="PROSITE" id="PS51918"/>
    </source>
</evidence>
<dbReference type="InterPro" id="IPR016431">
    <property type="entry name" value="Pyrv-formate_lyase-activ_prd"/>
</dbReference>
<keyword evidence="5" id="KW-0408">Iron</keyword>
<dbReference type="InterPro" id="IPR013785">
    <property type="entry name" value="Aldolase_TIM"/>
</dbReference>
<dbReference type="InterPro" id="IPR034457">
    <property type="entry name" value="Organic_radical-activating"/>
</dbReference>
<evidence type="ECO:0000256" key="4">
    <source>
        <dbReference type="ARBA" id="ARBA00022723"/>
    </source>
</evidence>
<dbReference type="EMBL" id="JAUOZS010000001">
    <property type="protein sequence ID" value="MDT8902645.1"/>
    <property type="molecule type" value="Genomic_DNA"/>
</dbReference>
<name>A0ABU3P0T7_9FIRM</name>
<organism evidence="8 9">
    <name type="scientific">Anaeroselena agilis</name>
    <dbReference type="NCBI Taxonomy" id="3063788"/>
    <lineage>
        <taxon>Bacteria</taxon>
        <taxon>Bacillati</taxon>
        <taxon>Bacillota</taxon>
        <taxon>Negativicutes</taxon>
        <taxon>Acetonemataceae</taxon>
        <taxon>Anaeroselena</taxon>
    </lineage>
</organism>
<evidence type="ECO:0000313" key="8">
    <source>
        <dbReference type="EMBL" id="MDT8902645.1"/>
    </source>
</evidence>
<feature type="domain" description="Radical SAM core" evidence="7">
    <location>
        <begin position="66"/>
        <end position="285"/>
    </location>
</feature>
<dbReference type="PANTHER" id="PTHR30352">
    <property type="entry name" value="PYRUVATE FORMATE-LYASE-ACTIVATING ENZYME"/>
    <property type="match status" value="1"/>
</dbReference>
<evidence type="ECO:0000256" key="5">
    <source>
        <dbReference type="ARBA" id="ARBA00023004"/>
    </source>
</evidence>
<dbReference type="Pfam" id="PF04055">
    <property type="entry name" value="Radical_SAM"/>
    <property type="match status" value="1"/>
</dbReference>
<dbReference type="PANTHER" id="PTHR30352:SF5">
    <property type="entry name" value="PYRUVATE FORMATE-LYASE 1-ACTIVATING ENZYME"/>
    <property type="match status" value="1"/>
</dbReference>
<reference evidence="8 9" key="1">
    <citation type="submission" date="2023-07" db="EMBL/GenBank/DDBJ databases">
        <title>The novel representative of Negativicutes class, Anaeroselena agilis gen. nov. sp. nov.</title>
        <authorList>
            <person name="Prokofeva M.I."/>
            <person name="Elcheninov A.G."/>
            <person name="Klyukina A."/>
            <person name="Kublanov I.V."/>
            <person name="Frolov E.N."/>
            <person name="Podosokorskaya O.A."/>
        </authorList>
    </citation>
    <scope>NUCLEOTIDE SEQUENCE [LARGE SCALE GENOMIC DNA]</scope>
    <source>
        <strain evidence="8 9">4137-cl</strain>
    </source>
</reference>
<evidence type="ECO:0000313" key="9">
    <source>
        <dbReference type="Proteomes" id="UP001254848"/>
    </source>
</evidence>
<sequence>MREALYYQPHQRGVVCRLCPKECVIGEGLTGFCRARRNVGGKLLAVNYAACSSYALDPIEKKPLYHFYPGSYIFSVGTWGCNFACRFCQNWQIAQDEPDTVAMTPDKAVDTAAGAGPRNIGIAYTYSEPSVWYEFVLDTARLAHGRGLKNVLVTNGFINPEPLGELLPHIDALNIDVKAFNERFYREICAGRLAEVKRTVEQAAACSHVEVTCLVVPGLNDDAAELEALAAWLAGIDKDIPLHFSRYFPNYKLDAPPTPIATLERAYEAARRHLRYVYVGNVGAEGVNTHCPECDLVVVDRLRRESRLTGDKKCPRCGSGIAVVGDIGF</sequence>
<dbReference type="PROSITE" id="PS51918">
    <property type="entry name" value="RADICAL_SAM"/>
    <property type="match status" value="1"/>
</dbReference>
<comment type="cofactor">
    <cofactor evidence="1">
        <name>[4Fe-4S] cluster</name>
        <dbReference type="ChEBI" id="CHEBI:49883"/>
    </cofactor>
</comment>
<evidence type="ECO:0000256" key="3">
    <source>
        <dbReference type="ARBA" id="ARBA00022691"/>
    </source>
</evidence>
<keyword evidence="9" id="KW-1185">Reference proteome</keyword>
<keyword evidence="3" id="KW-0949">S-adenosyl-L-methionine</keyword>
<keyword evidence="6" id="KW-0411">Iron-sulfur</keyword>
<dbReference type="SUPFAM" id="SSF102114">
    <property type="entry name" value="Radical SAM enzymes"/>
    <property type="match status" value="1"/>
</dbReference>